<protein>
    <submittedName>
        <fullName evidence="1">Uncharacterized protein</fullName>
    </submittedName>
</protein>
<proteinExistence type="predicted"/>
<dbReference type="AlphaFoldDB" id="W2NHY2"/>
<gene>
    <name evidence="1" type="ORF">L914_07268</name>
</gene>
<reference evidence="1" key="1">
    <citation type="submission" date="2013-11" db="EMBL/GenBank/DDBJ databases">
        <title>The Genome Sequence of Phytophthora parasitica IAC_01/95.</title>
        <authorList>
            <consortium name="The Broad Institute Genomics Platform"/>
            <person name="Russ C."/>
            <person name="Tyler B."/>
            <person name="Panabieres F."/>
            <person name="Shan W."/>
            <person name="Tripathy S."/>
            <person name="Grunwald N."/>
            <person name="Machado M."/>
            <person name="Johnson C.S."/>
            <person name="Arredondo F."/>
            <person name="Hong C."/>
            <person name="Coffey M."/>
            <person name="Young S.K."/>
            <person name="Zeng Q."/>
            <person name="Gargeya S."/>
            <person name="Fitzgerald M."/>
            <person name="Abouelleil A."/>
            <person name="Alvarado L."/>
            <person name="Chapman S.B."/>
            <person name="Gainer-Dewar J."/>
            <person name="Goldberg J."/>
            <person name="Griggs A."/>
            <person name="Gujja S."/>
            <person name="Hansen M."/>
            <person name="Howarth C."/>
            <person name="Imamovic A."/>
            <person name="Ireland A."/>
            <person name="Larimer J."/>
            <person name="McCowan C."/>
            <person name="Murphy C."/>
            <person name="Pearson M."/>
            <person name="Poon T.W."/>
            <person name="Priest M."/>
            <person name="Roberts A."/>
            <person name="Saif S."/>
            <person name="Shea T."/>
            <person name="Sykes S."/>
            <person name="Wortman J."/>
            <person name="Nusbaum C."/>
            <person name="Birren B."/>
        </authorList>
    </citation>
    <scope>NUCLEOTIDE SEQUENCE [LARGE SCALE GENOMIC DNA]</scope>
    <source>
        <strain evidence="1">IAC_01/95</strain>
    </source>
</reference>
<dbReference type="EMBL" id="KI692483">
    <property type="protein sequence ID" value="ETM48155.1"/>
    <property type="molecule type" value="Genomic_DNA"/>
</dbReference>
<accession>W2NHY2</accession>
<sequence>MTNDDSELHNMGLSIKTIAEILAKIPTFISAAERLRKFRIFVFTKKPKPPIAWELSNLPSSKTLITADEMARAFPKDMLRKWDVKVIALQKKRIGVAELDIAI</sequence>
<name>W2NHY2_PHYNI</name>
<evidence type="ECO:0000313" key="1">
    <source>
        <dbReference type="EMBL" id="ETM48155.1"/>
    </source>
</evidence>
<dbReference type="Proteomes" id="UP000054532">
    <property type="component" value="Unassembled WGS sequence"/>
</dbReference>
<organism evidence="1">
    <name type="scientific">Phytophthora nicotianae</name>
    <name type="common">Potato buckeye rot agent</name>
    <name type="synonym">Phytophthora parasitica</name>
    <dbReference type="NCBI Taxonomy" id="4792"/>
    <lineage>
        <taxon>Eukaryota</taxon>
        <taxon>Sar</taxon>
        <taxon>Stramenopiles</taxon>
        <taxon>Oomycota</taxon>
        <taxon>Peronosporomycetes</taxon>
        <taxon>Peronosporales</taxon>
        <taxon>Peronosporaceae</taxon>
        <taxon>Phytophthora</taxon>
    </lineage>
</organism>